<reference evidence="3 5" key="2">
    <citation type="journal article" date="2020" name="Extremophiles">
        <title>Genomic analysis of Caldalkalibacillus thermarum TA2.A1 reveals aerobic alkaliphilic metabolism and evolutionary hallmarks linking alkaliphilic bacteria and plant life.</title>
        <authorList>
            <person name="de Jong S.I."/>
            <person name="van den Broek M.A."/>
            <person name="Merkel A.Y."/>
            <person name="de la Torre Cortes P."/>
            <person name="Kalamorz F."/>
            <person name="Cook G.M."/>
            <person name="van Loosdrecht M.C.M."/>
            <person name="McMillan D.G.G."/>
        </authorList>
    </citation>
    <scope>NUCLEOTIDE SEQUENCE [LARGE SCALE GENOMIC DNA]</scope>
    <source>
        <strain evidence="3 5">TA2.A1</strain>
    </source>
</reference>
<dbReference type="AlphaFoldDB" id="F5L591"/>
<feature type="transmembrane region" description="Helical" evidence="1">
    <location>
        <begin position="7"/>
        <end position="31"/>
    </location>
</feature>
<reference evidence="3" key="3">
    <citation type="submission" date="2021-08" db="EMBL/GenBank/DDBJ databases">
        <authorList>
            <person name="de Jong S."/>
            <person name="van den Broek M."/>
            <person name="Merkel A."/>
            <person name="de la Torre Cortes P."/>
            <person name="Kalamorz F."/>
            <person name="Cook G."/>
            <person name="van Loosdrecht M."/>
            <person name="McMillan D."/>
        </authorList>
    </citation>
    <scope>NUCLEOTIDE SEQUENCE</scope>
    <source>
        <strain evidence="3">TA2.A1</strain>
    </source>
</reference>
<evidence type="ECO:0000313" key="2">
    <source>
        <dbReference type="EMBL" id="EGL83489.1"/>
    </source>
</evidence>
<feature type="transmembrane region" description="Helical" evidence="1">
    <location>
        <begin position="96"/>
        <end position="121"/>
    </location>
</feature>
<dbReference type="EMBL" id="AFCE01000102">
    <property type="protein sequence ID" value="EGL83489.1"/>
    <property type="molecule type" value="Genomic_DNA"/>
</dbReference>
<evidence type="ECO:0000313" key="3">
    <source>
        <dbReference type="EMBL" id="QZT34386.1"/>
    </source>
</evidence>
<evidence type="ECO:0000256" key="1">
    <source>
        <dbReference type="SAM" id="Phobius"/>
    </source>
</evidence>
<feature type="transmembrane region" description="Helical" evidence="1">
    <location>
        <begin position="37"/>
        <end position="62"/>
    </location>
</feature>
<feature type="transmembrane region" description="Helical" evidence="1">
    <location>
        <begin position="265"/>
        <end position="283"/>
    </location>
</feature>
<evidence type="ECO:0008006" key="6">
    <source>
        <dbReference type="Google" id="ProtNLM"/>
    </source>
</evidence>
<feature type="transmembrane region" description="Helical" evidence="1">
    <location>
        <begin position="133"/>
        <end position="154"/>
    </location>
</feature>
<keyword evidence="5" id="KW-1185">Reference proteome</keyword>
<dbReference type="eggNOG" id="COG0477">
    <property type="taxonomic scope" value="Bacteria"/>
</dbReference>
<organism evidence="2 4">
    <name type="scientific">Caldalkalibacillus thermarum (strain TA2.A1)</name>
    <dbReference type="NCBI Taxonomy" id="986075"/>
    <lineage>
        <taxon>Bacteria</taxon>
        <taxon>Bacillati</taxon>
        <taxon>Bacillota</taxon>
        <taxon>Bacilli</taxon>
        <taxon>Bacillales</taxon>
        <taxon>Bacillaceae</taxon>
        <taxon>Caldalkalibacillus</taxon>
    </lineage>
</organism>
<feature type="transmembrane region" description="Helical" evidence="1">
    <location>
        <begin position="339"/>
        <end position="358"/>
    </location>
</feature>
<keyword evidence="1" id="KW-0812">Transmembrane</keyword>
<dbReference type="Proteomes" id="UP000010716">
    <property type="component" value="Unassembled WGS sequence"/>
</dbReference>
<keyword evidence="1" id="KW-0472">Membrane</keyword>
<feature type="transmembrane region" description="Helical" evidence="1">
    <location>
        <begin position="239"/>
        <end position="258"/>
    </location>
</feature>
<feature type="transmembrane region" description="Helical" evidence="1">
    <location>
        <begin position="364"/>
        <end position="383"/>
    </location>
</feature>
<dbReference type="OrthoDB" id="2677509at2"/>
<feature type="transmembrane region" description="Helical" evidence="1">
    <location>
        <begin position="69"/>
        <end position="90"/>
    </location>
</feature>
<gene>
    <name evidence="2" type="ORF">CathTA2_0954</name>
    <name evidence="3" type="ORF">HUR95_03020</name>
</gene>
<dbReference type="InterPro" id="IPR036259">
    <property type="entry name" value="MFS_trans_sf"/>
</dbReference>
<feature type="transmembrane region" description="Helical" evidence="1">
    <location>
        <begin position="160"/>
        <end position="182"/>
    </location>
</feature>
<evidence type="ECO:0000313" key="4">
    <source>
        <dbReference type="Proteomes" id="UP000010716"/>
    </source>
</evidence>
<dbReference type="Proteomes" id="UP000825179">
    <property type="component" value="Chromosome"/>
</dbReference>
<dbReference type="Gene3D" id="1.20.1250.20">
    <property type="entry name" value="MFS general substrate transporter like domains"/>
    <property type="match status" value="1"/>
</dbReference>
<keyword evidence="1" id="KW-1133">Transmembrane helix</keyword>
<dbReference type="RefSeq" id="WP_007503621.1">
    <property type="nucleotide sequence ID" value="NZ_AFCE01000102.1"/>
</dbReference>
<proteinExistence type="predicted"/>
<dbReference type="SUPFAM" id="SSF103473">
    <property type="entry name" value="MFS general substrate transporter"/>
    <property type="match status" value="1"/>
</dbReference>
<feature type="transmembrane region" description="Helical" evidence="1">
    <location>
        <begin position="203"/>
        <end position="227"/>
    </location>
</feature>
<name>F5L591_CALTT</name>
<dbReference type="KEGG" id="cthu:HUR95_03020"/>
<reference evidence="2 4" key="1">
    <citation type="journal article" date="2011" name="J. Bacteriol.">
        <title>Draft genome sequence of the thermoalkaliphilic Caldalkalibacillus thermarum strain TA2.A1.</title>
        <authorList>
            <person name="Kalamorz F."/>
            <person name="Keis S."/>
            <person name="McMillan D.G."/>
            <person name="Olsson K."/>
            <person name="Stanton J.A."/>
            <person name="Stockwell P."/>
            <person name="Black M.A."/>
            <person name="Klingeman D.M."/>
            <person name="Land M.L."/>
            <person name="Han C.S."/>
            <person name="Martin S.L."/>
            <person name="Becher S.A."/>
            <person name="Peddie C.J."/>
            <person name="Morgan H.W."/>
            <person name="Matthies D."/>
            <person name="Preiss L."/>
            <person name="Meier T."/>
            <person name="Brown S.D."/>
            <person name="Cook G.M."/>
        </authorList>
    </citation>
    <scope>NUCLEOTIDE SEQUENCE [LARGE SCALE GENOMIC DNA]</scope>
    <source>
        <strain evidence="2 4">TA2.A1</strain>
    </source>
</reference>
<evidence type="ECO:0000313" key="5">
    <source>
        <dbReference type="Proteomes" id="UP000825179"/>
    </source>
</evidence>
<sequence length="385" mass="43242">MGVPLVFMFVTFSFFAVAYSFSTLFLNIFVWKQQASLVLLGFFQLCSFLFTFIGFALGAYVIHKTGSRLNLIISSLTALTLYLYLLLGSFDHPPSIAVAGVLNGLYIGLFFAGLNFYSLWFAEQDRLTWVMSLQYVLSGLAQLFTPPVAGWLILHLGYDAAFMAALSVLGCQTLSSVLTPQVRISQAYRRKGFFIPATRRMGFVGLSAASFGFFFSFVHMSLSIFIYCFLHNEWHVGEWNMLFACLSVLTYFVLGCQLLQSCQHLLASLGVLASTIMTFTLFIPSPLVFIIFNAVISISLPMLWVPALTKQFETIRLHVRLSTANPLTKMMELLVFREFWLCVGRMLFFILFMLAFSVLTHQGLAVLLIVLCFMPAAIYVLSLKG</sequence>
<protein>
    <recommendedName>
        <fullName evidence="6">Major facilitator superfamily MFS_1</fullName>
    </recommendedName>
</protein>
<feature type="transmembrane region" description="Helical" evidence="1">
    <location>
        <begin position="289"/>
        <end position="308"/>
    </location>
</feature>
<accession>F5L591</accession>
<dbReference type="EMBL" id="CP082237">
    <property type="protein sequence ID" value="QZT34386.1"/>
    <property type="molecule type" value="Genomic_DNA"/>
</dbReference>